<dbReference type="CDD" id="cd00067">
    <property type="entry name" value="GAL4"/>
    <property type="match status" value="1"/>
</dbReference>
<reference evidence="7" key="1">
    <citation type="submission" date="2022-10" db="EMBL/GenBank/DDBJ databases">
        <title>Determination and structural analysis of whole genome sequence of Sarocladium strictum F4-1.</title>
        <authorList>
            <person name="Hu L."/>
            <person name="Jiang Y."/>
        </authorList>
    </citation>
    <scope>NUCLEOTIDE SEQUENCE</scope>
    <source>
        <strain evidence="7">F4-1</strain>
    </source>
</reference>
<dbReference type="InterPro" id="IPR007219">
    <property type="entry name" value="XnlR_reg_dom"/>
</dbReference>
<dbReference type="CDD" id="cd12148">
    <property type="entry name" value="fungal_TF_MHR"/>
    <property type="match status" value="1"/>
</dbReference>
<evidence type="ECO:0000256" key="5">
    <source>
        <dbReference type="SAM" id="MobiDB-lite"/>
    </source>
</evidence>
<dbReference type="PROSITE" id="PS50048">
    <property type="entry name" value="ZN2_CY6_FUNGAL_2"/>
    <property type="match status" value="1"/>
</dbReference>
<feature type="region of interest" description="Disordered" evidence="5">
    <location>
        <begin position="125"/>
        <end position="177"/>
    </location>
</feature>
<dbReference type="InterPro" id="IPR001138">
    <property type="entry name" value="Zn2Cys6_DnaBD"/>
</dbReference>
<dbReference type="GO" id="GO:0006351">
    <property type="term" value="P:DNA-templated transcription"/>
    <property type="evidence" value="ECO:0007669"/>
    <property type="project" value="InterPro"/>
</dbReference>
<feature type="compositionally biased region" description="Low complexity" evidence="5">
    <location>
        <begin position="710"/>
        <end position="722"/>
    </location>
</feature>
<keyword evidence="3" id="KW-0804">Transcription</keyword>
<evidence type="ECO:0000259" key="6">
    <source>
        <dbReference type="PROSITE" id="PS50048"/>
    </source>
</evidence>
<proteinExistence type="predicted"/>
<accession>A0AA39GAS1</accession>
<sequence>MGRLNRRIPNELRKRTAQSCDLCKTRRCKCVPSGEGKACVSCLDQGVECQFTAPRKQRFYGSLDDLSDRYRCLEAIVRGLHPDDPITTPSDLLRLGQRLGCPMPDLSPAARKEIKLETLLRDPEAHLSVATPASESSTVATKHEPDSKRSDGSTGEDQGSVDNEAPSPALFKDPAGNEHYIGPSGTLNFLHQLRQVFVSAQGPPTAFGQQVASQIPTLNTAQTLEPADHAANASDQYGTPPNAVADWQEALSLLPHADVLDPLLIAYFSHTHEDFPLFHRLVFQDQCNFFLYNAGKSSQPPQRNDYPPQDWGWLGCLYMILVFGSIARPELAPVDPALLQKQYVAASRVLLPQLIAKCSLNNLRALILLALFLHNSNERNASWNLTGTAIRMAFAIGLHRKVQDAPYPETESRNLVLSTLYSFELFLAANLGRPSGLSETDVEVFPLPSAQSGHGSGTDPELIALTVGLNSILQRTRLMYTRRKQTYGGNSETTQAGGVDDIQDRLQRWRQDLKEHTQFDLPTIALEGRTGSFLGKDDPGMEYHELRQKLATQNPSHLRALFMLHVQFHYIGIITTRHFLLHDIAAARLNTSGNAESISTLAQSCLLHSHQLSYIFLLMDSFQLVNGRTGFDVFYGYWAGMLLNLMLLWPKSAKHLPSPGQPCPLRRLVRNVHHVVSRVDKSGTMQRLSSVMDAFVAWADSVNGVEGHTSGTAAAAATSQQTNGFTPLNGPAPPPPPPFPQQQHPATQPGADLPNSVMVMTSNGPMPSAAMSPWPTTQAAVASSPAPGINMGFMNLPPGGNGATAFLNSFLGPDDQAAMLGMIDADFATQGFRAA</sequence>
<dbReference type="SMART" id="SM00906">
    <property type="entry name" value="Fungal_trans"/>
    <property type="match status" value="1"/>
</dbReference>
<dbReference type="Gene3D" id="4.10.240.10">
    <property type="entry name" value="Zn(2)-C6 fungal-type DNA-binding domain"/>
    <property type="match status" value="1"/>
</dbReference>
<evidence type="ECO:0000256" key="1">
    <source>
        <dbReference type="ARBA" id="ARBA00022723"/>
    </source>
</evidence>
<evidence type="ECO:0000313" key="8">
    <source>
        <dbReference type="Proteomes" id="UP001175261"/>
    </source>
</evidence>
<protein>
    <recommendedName>
        <fullName evidence="6">Zn(2)-C6 fungal-type domain-containing protein</fullName>
    </recommendedName>
</protein>
<evidence type="ECO:0000313" key="7">
    <source>
        <dbReference type="EMBL" id="KAK0382722.1"/>
    </source>
</evidence>
<feature type="region of interest" description="Disordered" evidence="5">
    <location>
        <begin position="710"/>
        <end position="752"/>
    </location>
</feature>
<dbReference type="GO" id="GO:0003677">
    <property type="term" value="F:DNA binding"/>
    <property type="evidence" value="ECO:0007669"/>
    <property type="project" value="InterPro"/>
</dbReference>
<feature type="compositionally biased region" description="Polar residues" evidence="5">
    <location>
        <begin position="152"/>
        <end position="161"/>
    </location>
</feature>
<keyword evidence="1" id="KW-0479">Metal-binding</keyword>
<feature type="domain" description="Zn(2)-C6 fungal-type" evidence="6">
    <location>
        <begin position="19"/>
        <end position="51"/>
    </location>
</feature>
<feature type="compositionally biased region" description="Basic and acidic residues" evidence="5">
    <location>
        <begin position="141"/>
        <end position="151"/>
    </location>
</feature>
<keyword evidence="8" id="KW-1185">Reference proteome</keyword>
<comment type="caution">
    <text evidence="7">The sequence shown here is derived from an EMBL/GenBank/DDBJ whole genome shotgun (WGS) entry which is preliminary data.</text>
</comment>
<keyword evidence="4" id="KW-0539">Nucleus</keyword>
<dbReference type="InterPro" id="IPR051127">
    <property type="entry name" value="Fungal_SecMet_Regulators"/>
</dbReference>
<evidence type="ECO:0000256" key="4">
    <source>
        <dbReference type="ARBA" id="ARBA00023242"/>
    </source>
</evidence>
<feature type="compositionally biased region" description="Polar residues" evidence="5">
    <location>
        <begin position="131"/>
        <end position="140"/>
    </location>
</feature>
<dbReference type="PANTHER" id="PTHR47424:SF6">
    <property type="entry name" value="PROLINE UTILIZATION TRANS-ACTIVATOR"/>
    <property type="match status" value="1"/>
</dbReference>
<dbReference type="GO" id="GO:0000981">
    <property type="term" value="F:DNA-binding transcription factor activity, RNA polymerase II-specific"/>
    <property type="evidence" value="ECO:0007669"/>
    <property type="project" value="InterPro"/>
</dbReference>
<evidence type="ECO:0000256" key="3">
    <source>
        <dbReference type="ARBA" id="ARBA00023163"/>
    </source>
</evidence>
<organism evidence="7 8">
    <name type="scientific">Sarocladium strictum</name>
    <name type="common">Black bundle disease fungus</name>
    <name type="synonym">Acremonium strictum</name>
    <dbReference type="NCBI Taxonomy" id="5046"/>
    <lineage>
        <taxon>Eukaryota</taxon>
        <taxon>Fungi</taxon>
        <taxon>Dikarya</taxon>
        <taxon>Ascomycota</taxon>
        <taxon>Pezizomycotina</taxon>
        <taxon>Sordariomycetes</taxon>
        <taxon>Hypocreomycetidae</taxon>
        <taxon>Hypocreales</taxon>
        <taxon>Sarocladiaceae</taxon>
        <taxon>Sarocladium</taxon>
    </lineage>
</organism>
<dbReference type="Proteomes" id="UP001175261">
    <property type="component" value="Unassembled WGS sequence"/>
</dbReference>
<feature type="compositionally biased region" description="Pro residues" evidence="5">
    <location>
        <begin position="730"/>
        <end position="740"/>
    </location>
</feature>
<dbReference type="InterPro" id="IPR036864">
    <property type="entry name" value="Zn2-C6_fun-type_DNA-bd_sf"/>
</dbReference>
<dbReference type="EMBL" id="JAPDFR010000010">
    <property type="protein sequence ID" value="KAK0382722.1"/>
    <property type="molecule type" value="Genomic_DNA"/>
</dbReference>
<name>A0AA39GAS1_SARSR</name>
<dbReference type="GO" id="GO:0008270">
    <property type="term" value="F:zinc ion binding"/>
    <property type="evidence" value="ECO:0007669"/>
    <property type="project" value="InterPro"/>
</dbReference>
<dbReference type="PROSITE" id="PS00463">
    <property type="entry name" value="ZN2_CY6_FUNGAL_1"/>
    <property type="match status" value="1"/>
</dbReference>
<gene>
    <name evidence="7" type="ORF">NLU13_9818</name>
</gene>
<dbReference type="PANTHER" id="PTHR47424">
    <property type="entry name" value="REGULATORY PROTEIN GAL4"/>
    <property type="match status" value="1"/>
</dbReference>
<evidence type="ECO:0000256" key="2">
    <source>
        <dbReference type="ARBA" id="ARBA00023015"/>
    </source>
</evidence>
<dbReference type="Pfam" id="PF04082">
    <property type="entry name" value="Fungal_trans"/>
    <property type="match status" value="1"/>
</dbReference>
<dbReference type="AlphaFoldDB" id="A0AA39GAS1"/>
<dbReference type="SUPFAM" id="SSF57701">
    <property type="entry name" value="Zn2/Cys6 DNA-binding domain"/>
    <property type="match status" value="1"/>
</dbReference>
<keyword evidence="2" id="KW-0805">Transcription regulation</keyword>